<dbReference type="Gene3D" id="2.60.40.740">
    <property type="match status" value="3"/>
</dbReference>
<gene>
    <name evidence="2" type="ORF">FC695_32105</name>
</gene>
<dbReference type="Proteomes" id="UP000308444">
    <property type="component" value="Unassembled WGS sequence"/>
</dbReference>
<accession>A0A9X9A2W8</accession>
<feature type="domain" description="DUF11" evidence="1">
    <location>
        <begin position="239"/>
        <end position="341"/>
    </location>
</feature>
<dbReference type="NCBIfam" id="TIGR01451">
    <property type="entry name" value="B_ant_repeat"/>
    <property type="match status" value="3"/>
</dbReference>
<dbReference type="InterPro" id="IPR001434">
    <property type="entry name" value="OmcB-like_DUF11"/>
</dbReference>
<dbReference type="PANTHER" id="PTHR34819">
    <property type="entry name" value="LARGE CYSTEINE-RICH PERIPLASMIC PROTEIN OMCB"/>
    <property type="match status" value="1"/>
</dbReference>
<dbReference type="InterPro" id="IPR047589">
    <property type="entry name" value="DUF11_rpt"/>
</dbReference>
<dbReference type="PANTHER" id="PTHR34819:SF3">
    <property type="entry name" value="CELL SURFACE PROTEIN"/>
    <property type="match status" value="1"/>
</dbReference>
<dbReference type="EMBL" id="SZOH01003081">
    <property type="protein sequence ID" value="TKI91895.1"/>
    <property type="molecule type" value="Genomic_DNA"/>
</dbReference>
<feature type="domain" description="DUF11" evidence="1">
    <location>
        <begin position="374"/>
        <end position="428"/>
    </location>
</feature>
<evidence type="ECO:0000259" key="1">
    <source>
        <dbReference type="Pfam" id="PF01345"/>
    </source>
</evidence>
<dbReference type="AlphaFoldDB" id="A0A9X9A2W8"/>
<evidence type="ECO:0000313" key="3">
    <source>
        <dbReference type="Proteomes" id="UP000308444"/>
    </source>
</evidence>
<protein>
    <submittedName>
        <fullName evidence="2">DUF11 domain-containing protein</fullName>
    </submittedName>
</protein>
<dbReference type="InterPro" id="IPR051172">
    <property type="entry name" value="Chlamydia_OmcB"/>
</dbReference>
<feature type="non-terminal residue" evidence="2">
    <location>
        <position position="431"/>
    </location>
</feature>
<dbReference type="InterPro" id="IPR008966">
    <property type="entry name" value="Adhesion_dom_sf"/>
</dbReference>
<feature type="non-terminal residue" evidence="2">
    <location>
        <position position="1"/>
    </location>
</feature>
<evidence type="ECO:0000313" key="2">
    <source>
        <dbReference type="EMBL" id="TKI91895.1"/>
    </source>
</evidence>
<sequence length="431" mass="44253">DQALFGPNFSSLNALSGPNNAVNNFFGSQINNAAGNLDTTGTFGTRNQSASTGTNISAGRQGWDITSIDISPYLTNSQVSAAIRLTTNGDAYMLNTVGLQININSPTIQATKSVNKSVAAIGDILTYTVTIPNTGLLPANNVTFTDILPNGTSFIPGTVTVDNVPQTNANPAAGISLGTINNGASRTVTFQATVVSLPSQNPISNTANITFQYTPIAGGTTFNGLATSNSAGTQINLADINGTKSVNKIFTDIGETLTYSIALANIGNIAATNVIYTDPIPSGTTFIPGSVTVNGVTQAGANPANGISIGSIAANSTTTISFQVLVPSIPQTNPILNSGTTTYQYIPIPNQPAVSGTDTTNIVSTQVNNATVTMVKAVDKNFADIGDTLTYTVSFTGTGNTNANNIIFTDVIPTGTTFVLNSLTIDGTTQV</sequence>
<organism evidence="2 3">
    <name type="scientific">Bacillus cereus</name>
    <dbReference type="NCBI Taxonomy" id="1396"/>
    <lineage>
        <taxon>Bacteria</taxon>
        <taxon>Bacillati</taxon>
        <taxon>Bacillota</taxon>
        <taxon>Bacilli</taxon>
        <taxon>Bacillales</taxon>
        <taxon>Bacillaceae</taxon>
        <taxon>Bacillus</taxon>
        <taxon>Bacillus cereus group</taxon>
    </lineage>
</organism>
<dbReference type="Pfam" id="PF01345">
    <property type="entry name" value="DUF11"/>
    <property type="match status" value="3"/>
</dbReference>
<reference evidence="2 3" key="1">
    <citation type="journal article" date="2019" name="Environ. Microbiol.">
        <title>An active ?-lactamase is a part of an orchestrated cell wall stress resistance network of Bacillus subtilis and related rhizosphere species.</title>
        <authorList>
            <person name="Bucher T."/>
            <person name="Keren-Paz A."/>
            <person name="Hausser J."/>
            <person name="Olender T."/>
            <person name="Cytryn E."/>
            <person name="Kolodkin-Gal I."/>
        </authorList>
    </citation>
    <scope>NUCLEOTIDE SEQUENCE [LARGE SCALE GENOMIC DNA]</scope>
    <source>
        <strain evidence="2 3">I32</strain>
    </source>
</reference>
<dbReference type="SUPFAM" id="SSF49401">
    <property type="entry name" value="Bacterial adhesins"/>
    <property type="match status" value="2"/>
</dbReference>
<comment type="caution">
    <text evidence="2">The sequence shown here is derived from an EMBL/GenBank/DDBJ whole genome shotgun (WGS) entry which is preliminary data.</text>
</comment>
<proteinExistence type="predicted"/>
<name>A0A9X9A2W8_BACCE</name>
<feature type="domain" description="DUF11" evidence="1">
    <location>
        <begin position="109"/>
        <end position="210"/>
    </location>
</feature>